<evidence type="ECO:0000313" key="3">
    <source>
        <dbReference type="EMBL" id="BAD52483.1"/>
    </source>
</evidence>
<sequence length="116" mass="12881">MPAEGRRRLRRHRRGMREAVVEPPAQARGRREEAAVAAPDPLTAARAPPPGLTAATPRHRRHQGRRRLAFCRLSLWWIRGGEDKNTLSPLVVVDVITKAGVGSPSRLWPPLPVVNP</sequence>
<protein>
    <submittedName>
        <fullName evidence="3">Uncharacterized protein</fullName>
    </submittedName>
</protein>
<name>Q5ZEF4_ORYSJ</name>
<reference evidence="4" key="2">
    <citation type="journal article" date="2005" name="Nature">
        <title>The map-based sequence of the rice genome.</title>
        <authorList>
            <consortium name="International rice genome sequencing project (IRGSP)"/>
            <person name="Matsumoto T."/>
            <person name="Wu J."/>
            <person name="Kanamori H."/>
            <person name="Katayose Y."/>
            <person name="Fujisawa M."/>
            <person name="Namiki N."/>
            <person name="Mizuno H."/>
            <person name="Yamamoto K."/>
            <person name="Antonio B.A."/>
            <person name="Baba T."/>
            <person name="Sakata K."/>
            <person name="Nagamura Y."/>
            <person name="Aoki H."/>
            <person name="Arikawa K."/>
            <person name="Arita K."/>
            <person name="Bito T."/>
            <person name="Chiden Y."/>
            <person name="Fujitsuka N."/>
            <person name="Fukunaka R."/>
            <person name="Hamada M."/>
            <person name="Harada C."/>
            <person name="Hayashi A."/>
            <person name="Hijishita S."/>
            <person name="Honda M."/>
            <person name="Hosokawa S."/>
            <person name="Ichikawa Y."/>
            <person name="Idonuma A."/>
            <person name="Iijima M."/>
            <person name="Ikeda M."/>
            <person name="Ikeno M."/>
            <person name="Ito K."/>
            <person name="Ito S."/>
            <person name="Ito T."/>
            <person name="Ito Y."/>
            <person name="Ito Y."/>
            <person name="Iwabuchi A."/>
            <person name="Kamiya K."/>
            <person name="Karasawa W."/>
            <person name="Kurita K."/>
            <person name="Katagiri S."/>
            <person name="Kikuta A."/>
            <person name="Kobayashi H."/>
            <person name="Kobayashi N."/>
            <person name="Machita K."/>
            <person name="Maehara T."/>
            <person name="Masukawa M."/>
            <person name="Mizubayashi T."/>
            <person name="Mukai Y."/>
            <person name="Nagasaki H."/>
            <person name="Nagata Y."/>
            <person name="Naito S."/>
            <person name="Nakashima M."/>
            <person name="Nakama Y."/>
            <person name="Nakamichi Y."/>
            <person name="Nakamura M."/>
            <person name="Meguro A."/>
            <person name="Negishi M."/>
            <person name="Ohta I."/>
            <person name="Ohta T."/>
            <person name="Okamoto M."/>
            <person name="Ono N."/>
            <person name="Saji S."/>
            <person name="Sakaguchi M."/>
            <person name="Sakai K."/>
            <person name="Shibata M."/>
            <person name="Shimokawa T."/>
            <person name="Song J."/>
            <person name="Takazaki Y."/>
            <person name="Terasawa K."/>
            <person name="Tsugane M."/>
            <person name="Tsuji K."/>
            <person name="Ueda S."/>
            <person name="Waki K."/>
            <person name="Yamagata H."/>
            <person name="Yamamoto M."/>
            <person name="Yamamoto S."/>
            <person name="Yamane H."/>
            <person name="Yoshiki S."/>
            <person name="Yoshihara R."/>
            <person name="Yukawa K."/>
            <person name="Zhong H."/>
            <person name="Yano M."/>
            <person name="Yuan Q."/>
            <person name="Ouyang S."/>
            <person name="Liu J."/>
            <person name="Jones K.M."/>
            <person name="Gansberger K."/>
            <person name="Moffat K."/>
            <person name="Hill J."/>
            <person name="Bera J."/>
            <person name="Fadrosh D."/>
            <person name="Jin S."/>
            <person name="Johri S."/>
            <person name="Kim M."/>
            <person name="Overton L."/>
            <person name="Reardon M."/>
            <person name="Tsitrin T."/>
            <person name="Vuong H."/>
            <person name="Weaver B."/>
            <person name="Ciecko A."/>
            <person name="Tallon L."/>
            <person name="Jackson J."/>
            <person name="Pai G."/>
            <person name="Aken S.V."/>
            <person name="Utterback T."/>
            <person name="Reidmuller S."/>
            <person name="Feldblyum T."/>
            <person name="Hsiao J."/>
            <person name="Zismann V."/>
            <person name="Iobst S."/>
            <person name="de Vazeille A.R."/>
            <person name="Buell C.R."/>
            <person name="Ying K."/>
            <person name="Li Y."/>
            <person name="Lu T."/>
            <person name="Huang Y."/>
            <person name="Zhao Q."/>
            <person name="Feng Q."/>
            <person name="Zhang L."/>
            <person name="Zhu J."/>
            <person name="Weng Q."/>
            <person name="Mu J."/>
            <person name="Lu Y."/>
            <person name="Fan D."/>
            <person name="Liu Y."/>
            <person name="Guan J."/>
            <person name="Zhang Y."/>
            <person name="Yu S."/>
            <person name="Liu X."/>
            <person name="Zhang Y."/>
            <person name="Hong G."/>
            <person name="Han B."/>
            <person name="Choisne N."/>
            <person name="Demange N."/>
            <person name="Orjeda G."/>
            <person name="Samain S."/>
            <person name="Cattolico L."/>
            <person name="Pelletier E."/>
            <person name="Couloux A."/>
            <person name="Segurens B."/>
            <person name="Wincker P."/>
            <person name="D'Hont A."/>
            <person name="Scarpelli C."/>
            <person name="Weissenbach J."/>
            <person name="Salanoubat M."/>
            <person name="Quetier F."/>
            <person name="Yu Y."/>
            <person name="Kim H.R."/>
            <person name="Rambo T."/>
            <person name="Currie J."/>
            <person name="Collura K."/>
            <person name="Luo M."/>
            <person name="Yang T."/>
            <person name="Ammiraju J.S.S."/>
            <person name="Engler F."/>
            <person name="Soderlund C."/>
            <person name="Wing R.A."/>
            <person name="Palmer L.E."/>
            <person name="de la Bastide M."/>
            <person name="Spiegel L."/>
            <person name="Nascimento L."/>
            <person name="Zutavern T."/>
            <person name="O'Shaughnessy A."/>
            <person name="Dike S."/>
            <person name="Dedhia N."/>
            <person name="Preston R."/>
            <person name="Balija V."/>
            <person name="McCombie W.R."/>
            <person name="Chow T."/>
            <person name="Chen H."/>
            <person name="Chung M."/>
            <person name="Chen C."/>
            <person name="Shaw J."/>
            <person name="Wu H."/>
            <person name="Hsiao K."/>
            <person name="Chao Y."/>
            <person name="Chu M."/>
            <person name="Cheng C."/>
            <person name="Hour A."/>
            <person name="Lee P."/>
            <person name="Lin S."/>
            <person name="Lin Y."/>
            <person name="Liou J."/>
            <person name="Liu S."/>
            <person name="Hsing Y."/>
            <person name="Raghuvanshi S."/>
            <person name="Mohanty A."/>
            <person name="Bharti A.K."/>
            <person name="Gaur A."/>
            <person name="Gupta V."/>
            <person name="Kumar D."/>
            <person name="Ravi V."/>
            <person name="Vij S."/>
            <person name="Kapur A."/>
            <person name="Khurana P."/>
            <person name="Khurana P."/>
            <person name="Khurana J.P."/>
            <person name="Tyagi A.K."/>
            <person name="Gaikwad K."/>
            <person name="Singh A."/>
            <person name="Dalal V."/>
            <person name="Srivastava S."/>
            <person name="Dixit A."/>
            <person name="Pal A.K."/>
            <person name="Ghazi I.A."/>
            <person name="Yadav M."/>
            <person name="Pandit A."/>
            <person name="Bhargava A."/>
            <person name="Sureshbabu K."/>
            <person name="Batra K."/>
            <person name="Sharma T.R."/>
            <person name="Mohapatra T."/>
            <person name="Singh N.K."/>
            <person name="Messing J."/>
            <person name="Nelson A.B."/>
            <person name="Fuks G."/>
            <person name="Kavchok S."/>
            <person name="Keizer G."/>
            <person name="Linton E."/>
            <person name="Llaca V."/>
            <person name="Song R."/>
            <person name="Tanyolac B."/>
            <person name="Young S."/>
            <person name="Ho-Il K."/>
            <person name="Hahn J.H."/>
            <person name="Sangsakoo G."/>
            <person name="Vanavichit A."/>
            <person name="de Mattos Luiz.A.T."/>
            <person name="Zimmer P.D."/>
            <person name="Malone G."/>
            <person name="Dellagostin O."/>
            <person name="de Oliveira A.C."/>
            <person name="Bevan M."/>
            <person name="Bancroft I."/>
            <person name="Minx P."/>
            <person name="Cordum H."/>
            <person name="Wilson R."/>
            <person name="Cheng Z."/>
            <person name="Jin W."/>
            <person name="Jiang J."/>
            <person name="Leong S.A."/>
            <person name="Iwama H."/>
            <person name="Gojobori T."/>
            <person name="Itoh T."/>
            <person name="Niimura Y."/>
            <person name="Fujii Y."/>
            <person name="Habara T."/>
            <person name="Sakai H."/>
            <person name="Sato Y."/>
            <person name="Wilson G."/>
            <person name="Kumar K."/>
            <person name="McCouch S."/>
            <person name="Juretic N."/>
            <person name="Hoen D."/>
            <person name="Wright S."/>
            <person name="Bruskiewich R."/>
            <person name="Bureau T."/>
            <person name="Miyao A."/>
            <person name="Hirochika H."/>
            <person name="Nishikawa T."/>
            <person name="Kadowaki K."/>
            <person name="Sugiura M."/>
            <person name="Burr B."/>
            <person name="Sasaki T."/>
        </authorList>
    </citation>
    <scope>NUCLEOTIDE SEQUENCE [LARGE SCALE GENOMIC DNA]</scope>
    <source>
        <strain evidence="4">cv. Nipponbare</strain>
    </source>
</reference>
<evidence type="ECO:0000313" key="2">
    <source>
        <dbReference type="EMBL" id="BAD52458.1"/>
    </source>
</evidence>
<evidence type="ECO:0000256" key="1">
    <source>
        <dbReference type="SAM" id="MobiDB-lite"/>
    </source>
</evidence>
<reference evidence="3" key="1">
    <citation type="journal article" date="2002" name="Nature">
        <title>The genome sequence and structure of rice chromosome 1.</title>
        <authorList>
            <person name="Sasaki T."/>
            <person name="Matsumoto T."/>
            <person name="Yamamoto K."/>
            <person name="Sakata K."/>
            <person name="Baba T."/>
            <person name="Katayose Y."/>
            <person name="Wu J."/>
            <person name="Niimura Y."/>
            <person name="Cheng Z."/>
            <person name="Nagamura Y."/>
            <person name="Antonio B.A."/>
            <person name="Kanamori H."/>
            <person name="Hosokawa S."/>
            <person name="Masukawa M."/>
            <person name="Arikawa K."/>
            <person name="Chiden Y."/>
            <person name="Hayashi M."/>
            <person name="Okamoto M."/>
            <person name="Ando T."/>
            <person name="Aoki H."/>
            <person name="Arita K."/>
            <person name="Hamada M."/>
            <person name="Harada C."/>
            <person name="Hijishita S."/>
            <person name="Honda M."/>
            <person name="Ichikawa Y."/>
            <person name="Idonuma A."/>
            <person name="Iijima M."/>
            <person name="Ikeda M."/>
            <person name="Ikeno M."/>
            <person name="Itoh S."/>
            <person name="Itoh T."/>
            <person name="Itoh Y."/>
            <person name="Itoh Y."/>
            <person name="Iwabuchi A."/>
            <person name="Kamiya K."/>
            <person name="Karasawa W."/>
            <person name="Katagiri S."/>
            <person name="Kikuta A."/>
            <person name="Kobayashi N."/>
            <person name="Kono I."/>
            <person name="Machita K."/>
            <person name="Maehara T."/>
            <person name="Mizuno H."/>
            <person name="Mizubayashi T."/>
            <person name="Mukai Y."/>
            <person name="Nagasaki H."/>
            <person name="Nakashima M."/>
            <person name="Nakama Y."/>
            <person name="Nakamichi Y."/>
            <person name="Nakamura M."/>
            <person name="Namiki N."/>
            <person name="Negishi M."/>
            <person name="Ohta I."/>
            <person name="Ono N."/>
            <person name="Saji S."/>
            <person name="Sakai K."/>
            <person name="Shibata M."/>
            <person name="Shimokawa T."/>
            <person name="Shomura A."/>
            <person name="Song J."/>
            <person name="Takazaki Y."/>
            <person name="Terasawa K."/>
            <person name="Tsuji K."/>
            <person name="Waki K."/>
            <person name="Yamagata H."/>
            <person name="Yamane H."/>
            <person name="Yoshiki S."/>
            <person name="Yoshihara R."/>
            <person name="Yukawa K."/>
            <person name="Zhong H."/>
            <person name="Iwama H."/>
            <person name="Endo T."/>
            <person name="Ito H."/>
            <person name="Hahn J.H."/>
            <person name="Kim H.I."/>
            <person name="Eun M.Y."/>
            <person name="Yano M."/>
            <person name="Jiang J."/>
            <person name="Gojobori T."/>
        </authorList>
    </citation>
    <scope>NUCLEOTIDE SEQUENCE</scope>
</reference>
<dbReference type="EMBL" id="AP002538">
    <property type="protein sequence ID" value="BAD52483.1"/>
    <property type="molecule type" value="Genomic_DNA"/>
</dbReference>
<accession>Q5ZEF4</accession>
<evidence type="ECO:0000313" key="4">
    <source>
        <dbReference type="Proteomes" id="UP000000763"/>
    </source>
</evidence>
<organism evidence="3">
    <name type="scientific">Oryza sativa subsp. japonica</name>
    <name type="common">Rice</name>
    <dbReference type="NCBI Taxonomy" id="39947"/>
    <lineage>
        <taxon>Eukaryota</taxon>
        <taxon>Viridiplantae</taxon>
        <taxon>Streptophyta</taxon>
        <taxon>Embryophyta</taxon>
        <taxon>Tracheophyta</taxon>
        <taxon>Spermatophyta</taxon>
        <taxon>Magnoliopsida</taxon>
        <taxon>Liliopsida</taxon>
        <taxon>Poales</taxon>
        <taxon>Poaceae</taxon>
        <taxon>BOP clade</taxon>
        <taxon>Oryzoideae</taxon>
        <taxon>Oryzeae</taxon>
        <taxon>Oryzinae</taxon>
        <taxon>Oryza</taxon>
        <taxon>Oryza sativa</taxon>
    </lineage>
</organism>
<dbReference type="Proteomes" id="UP000817658">
    <property type="component" value="Chromosome 1"/>
</dbReference>
<proteinExistence type="predicted"/>
<dbReference type="Proteomes" id="UP000000763">
    <property type="component" value="Chromosome 1"/>
</dbReference>
<dbReference type="AlphaFoldDB" id="Q5ZEF4"/>
<dbReference type="EMBL" id="AP002526">
    <property type="protein sequence ID" value="BAD52458.1"/>
    <property type="molecule type" value="Genomic_DNA"/>
</dbReference>
<gene>
    <name evidence="3" type="ORF">P0408F06.26</name>
    <name evidence="2" type="ORF">P0504H10.1</name>
</gene>
<reference evidence="4" key="3">
    <citation type="journal article" date="2008" name="Nucleic Acids Res.">
        <title>The rice annotation project database (RAP-DB): 2008 update.</title>
        <authorList>
            <consortium name="The rice annotation project (RAP)"/>
        </authorList>
    </citation>
    <scope>GENOME REANNOTATION</scope>
    <source>
        <strain evidence="4">cv. Nipponbare</strain>
    </source>
</reference>
<feature type="region of interest" description="Disordered" evidence="1">
    <location>
        <begin position="1"/>
        <end position="64"/>
    </location>
</feature>
<feature type="compositionally biased region" description="Low complexity" evidence="1">
    <location>
        <begin position="35"/>
        <end position="46"/>
    </location>
</feature>